<dbReference type="GO" id="GO:0005737">
    <property type="term" value="C:cytoplasm"/>
    <property type="evidence" value="ECO:0007669"/>
    <property type="project" value="TreeGrafter"/>
</dbReference>
<evidence type="ECO:0000256" key="2">
    <source>
        <dbReference type="ARBA" id="ARBA00023239"/>
    </source>
</evidence>
<organism evidence="4 5">
    <name type="scientific">Kwoniella newhampshirensis</name>
    <dbReference type="NCBI Taxonomy" id="1651941"/>
    <lineage>
        <taxon>Eukaryota</taxon>
        <taxon>Fungi</taxon>
        <taxon>Dikarya</taxon>
        <taxon>Basidiomycota</taxon>
        <taxon>Agaricomycotina</taxon>
        <taxon>Tremellomycetes</taxon>
        <taxon>Tremellales</taxon>
        <taxon>Cryptococcaceae</taxon>
        <taxon>Kwoniella</taxon>
    </lineage>
</organism>
<gene>
    <name evidence="4" type="ORF">IAR55_006251</name>
</gene>
<evidence type="ECO:0000313" key="5">
    <source>
        <dbReference type="Proteomes" id="UP001388673"/>
    </source>
</evidence>
<dbReference type="GO" id="GO:0016832">
    <property type="term" value="F:aldehyde-lyase activity"/>
    <property type="evidence" value="ECO:0007669"/>
    <property type="project" value="TreeGrafter"/>
</dbReference>
<dbReference type="RefSeq" id="XP_066800344.1">
    <property type="nucleotide sequence ID" value="XM_066949336.1"/>
</dbReference>
<dbReference type="EMBL" id="JBCAWK010000012">
    <property type="protein sequence ID" value="KAK8845536.1"/>
    <property type="molecule type" value="Genomic_DNA"/>
</dbReference>
<sequence length="256" mass="27614">MNPKLRLLNKLRQNEGVIATFSVLKGVRNAQILAHSGVDAVIIDCEHGHFGDSDMHDSVAAVSGSGVSPVIRVRSAQPETIKRALDTGTHGILVPMISTADEAKEIVKLSRFPPAGVRGQGGPFACFEHGLDTPAEYVSQADENLVLMMQIETREGVENIDGICQVDGVDLILIGPNDLALALLGRHPARADDTIYFEAIEKIRTTGQKYGKKTGIVVVNGESARSALETFDFVILSNEVRALQAWYKTELAAART</sequence>
<dbReference type="PANTHER" id="PTHR30502">
    <property type="entry name" value="2-KETO-3-DEOXY-L-RHAMNONATE ALDOLASE"/>
    <property type="match status" value="1"/>
</dbReference>
<keyword evidence="1" id="KW-0479">Metal-binding</keyword>
<dbReference type="GeneID" id="92183509"/>
<keyword evidence="2" id="KW-0456">Lyase</keyword>
<dbReference type="InterPro" id="IPR040442">
    <property type="entry name" value="Pyrv_kinase-like_dom_sf"/>
</dbReference>
<dbReference type="PANTHER" id="PTHR30502:SF9">
    <property type="entry name" value="HPCH_HPAI ALDOLASE_CITRATE LYASE DOMAIN-CONTAINING PROTEIN"/>
    <property type="match status" value="1"/>
</dbReference>
<dbReference type="KEGG" id="kne:92183509"/>
<dbReference type="SUPFAM" id="SSF51621">
    <property type="entry name" value="Phosphoenolpyruvate/pyruvate domain"/>
    <property type="match status" value="1"/>
</dbReference>
<dbReference type="InterPro" id="IPR050251">
    <property type="entry name" value="HpcH-HpaI_aldolase"/>
</dbReference>
<dbReference type="InterPro" id="IPR005000">
    <property type="entry name" value="Aldolase/citrate-lyase_domain"/>
</dbReference>
<proteinExistence type="predicted"/>
<dbReference type="Pfam" id="PF03328">
    <property type="entry name" value="HpcH_HpaI"/>
    <property type="match status" value="1"/>
</dbReference>
<accession>A0AAW0YUN5</accession>
<evidence type="ECO:0000256" key="1">
    <source>
        <dbReference type="ARBA" id="ARBA00022723"/>
    </source>
</evidence>
<dbReference type="Proteomes" id="UP001388673">
    <property type="component" value="Unassembled WGS sequence"/>
</dbReference>
<evidence type="ECO:0000259" key="3">
    <source>
        <dbReference type="Pfam" id="PF03328"/>
    </source>
</evidence>
<evidence type="ECO:0000313" key="4">
    <source>
        <dbReference type="EMBL" id="KAK8845536.1"/>
    </source>
</evidence>
<dbReference type="AlphaFoldDB" id="A0AAW0YUN5"/>
<reference evidence="4 5" key="1">
    <citation type="journal article" date="2024" name="bioRxiv">
        <title>Comparative genomics of Cryptococcus and Kwoniella reveals pathogenesis evolution and contrasting karyotype dynamics via intercentromeric recombination or chromosome fusion.</title>
        <authorList>
            <person name="Coelho M.A."/>
            <person name="David-Palma M."/>
            <person name="Shea T."/>
            <person name="Bowers K."/>
            <person name="McGinley-Smith S."/>
            <person name="Mohammad A.W."/>
            <person name="Gnirke A."/>
            <person name="Yurkov A.M."/>
            <person name="Nowrousian M."/>
            <person name="Sun S."/>
            <person name="Cuomo C.A."/>
            <person name="Heitman J."/>
        </authorList>
    </citation>
    <scope>NUCLEOTIDE SEQUENCE [LARGE SCALE GENOMIC DNA]</scope>
    <source>
        <strain evidence="4 5">CBS 13917</strain>
    </source>
</reference>
<dbReference type="Gene3D" id="3.20.20.60">
    <property type="entry name" value="Phosphoenolpyruvate-binding domains"/>
    <property type="match status" value="1"/>
</dbReference>
<feature type="domain" description="HpcH/HpaI aldolase/citrate lyase" evidence="3">
    <location>
        <begin position="28"/>
        <end position="225"/>
    </location>
</feature>
<dbReference type="GO" id="GO:0046872">
    <property type="term" value="F:metal ion binding"/>
    <property type="evidence" value="ECO:0007669"/>
    <property type="project" value="UniProtKB-KW"/>
</dbReference>
<dbReference type="InterPro" id="IPR015813">
    <property type="entry name" value="Pyrv/PenolPyrv_kinase-like_dom"/>
</dbReference>
<keyword evidence="5" id="KW-1185">Reference proteome</keyword>
<protein>
    <recommendedName>
        <fullName evidence="3">HpcH/HpaI aldolase/citrate lyase domain-containing protein</fullName>
    </recommendedName>
</protein>
<name>A0AAW0YUN5_9TREE</name>
<comment type="caution">
    <text evidence="4">The sequence shown here is derived from an EMBL/GenBank/DDBJ whole genome shotgun (WGS) entry which is preliminary data.</text>
</comment>